<dbReference type="InterPro" id="IPR023997">
    <property type="entry name" value="TonB-dep_OMP_SusC/RagA_CS"/>
</dbReference>
<keyword evidence="2 7" id="KW-0813">Transport</keyword>
<dbReference type="Pfam" id="PF13715">
    <property type="entry name" value="CarbopepD_reg_2"/>
    <property type="match status" value="1"/>
</dbReference>
<evidence type="ECO:0000259" key="8">
    <source>
        <dbReference type="Pfam" id="PF07715"/>
    </source>
</evidence>
<dbReference type="OrthoDB" id="9768177at2"/>
<evidence type="ECO:0000256" key="3">
    <source>
        <dbReference type="ARBA" id="ARBA00022452"/>
    </source>
</evidence>
<dbReference type="EMBL" id="SDHZ01000001">
    <property type="protein sequence ID" value="RXK87403.1"/>
    <property type="molecule type" value="Genomic_DNA"/>
</dbReference>
<gene>
    <name evidence="9" type="ORF">ESB13_01945</name>
</gene>
<dbReference type="Proteomes" id="UP000290545">
    <property type="component" value="Unassembled WGS sequence"/>
</dbReference>
<dbReference type="InterPro" id="IPR008969">
    <property type="entry name" value="CarboxyPept-like_regulatory"/>
</dbReference>
<protein>
    <submittedName>
        <fullName evidence="9">SusC/RagA family TonB-linked outer membrane protein</fullName>
    </submittedName>
</protein>
<feature type="domain" description="TonB-dependent receptor plug" evidence="8">
    <location>
        <begin position="209"/>
        <end position="339"/>
    </location>
</feature>
<dbReference type="PROSITE" id="PS52016">
    <property type="entry name" value="TONB_DEPENDENT_REC_3"/>
    <property type="match status" value="1"/>
</dbReference>
<dbReference type="NCBIfam" id="TIGR04057">
    <property type="entry name" value="SusC_RagA_signa"/>
    <property type="match status" value="1"/>
</dbReference>
<comment type="caution">
    <text evidence="9">The sequence shown here is derived from an EMBL/GenBank/DDBJ whole genome shotgun (WGS) entry which is preliminary data.</text>
</comment>
<sequence length="1158" mass="127394">MMAAILLVNPVSLHAQQNGQQKWVNVPSGEVSIGALSKIIKSATGTDLFYSKDVLDSKEKIRLKGGRISLDNLLEEIAKEKKLSYTFKNGVYILRKKEAAAPAKNAAADNVYKIPAIRGEVKDSAGYPLSGVVVVAKKGGQRAISNDDGVFTLNGIAVNDMLQFNSAGYERREMKPDASGEMKVQLFSTMNELDGVVVTALGIKRQERALGYSVTTVSGAELTNALSNNWTDALTGKVAGLNILKSGGGPAGSSKIILRGENSFNSQDNAALIVVDGVVISNSSGKMTGTGSGNYLDADSPVDFGSTMADLNPEDIESISVLKGPGASALYGARGGNGAIIITTKQGASRQKGWGVNVNSNTALASINRWPDYQYEYGQGDRASDGDLYYSYGDSEDGARTYSSSSAWGPKFNGQMYYQYEPARYRLTAIPAGQATRTPWVPYKNNRKDFFKTAKTTTNSISLSGGNANTSVRLSYTNVYNSWIVPNTGYKRNTVAFQLTHKVNDKLSITSKINYSNRSSDNLPSTGYNNQTIMYFIRGITPNMDLNWFKDYWLPGQEGIAQRRPFSLQLDNPFLQAYDMLNKSSRNGVIGNVAATYRFNRHLSLMVRSAVDLMVEDRSQQKPKSTQKYADGMYREQDITTSEVNNDFLLKYDVGNDSKNKSDFSYSVSIGGSVMRNKYRRQEYRAEKLIYPNVYTLANSALALEARPYRTDFATNSLYGMATFAYKNLIYLDVTARRDWTSTLVNPLIKNVEPYFYPSVNVSAILSDAWKMPEAISFWKVRGSVAGIGNGGTTPYLTSYSYLPVTTSIGGLTNPTTIPEPFLKPLRSVSTEFGTDIRFFKNKLQFDISVYQNNTRGQIVQAPVDAASGYARLIMNAGEVRNRGIEIQASNVMLSSKTGLNWKMFGNYSLNRNKIVGVPNGSEQILANMVGSRVAVKAINGGSLGDMYGLGYLRSPDGQIVYRNGLPVRGDSLVYVGSSQAKWKFGFGNQFSYGRFMFNFLFDGQFGGKAYSLTHAVLAEEGKLKKTLPGRYNGIIGDGVMETSDGKYVKNTVVANNVGDYYAEHFNRDNVEANMFRTDFIKLREVRIDYAFAPKLVKKLRLQRATIGLYGRDLFVITEWPSFDPEFGSLDDGDIRAGAEVAQFPSTRSMGVSLNISF</sequence>
<comment type="subcellular location">
    <subcellularLocation>
        <location evidence="1 7">Cell outer membrane</location>
        <topology evidence="1 7">Multi-pass membrane protein</topology>
    </subcellularLocation>
</comment>
<dbReference type="InterPro" id="IPR023996">
    <property type="entry name" value="TonB-dep_OMP_SusC/RagA"/>
</dbReference>
<evidence type="ECO:0000256" key="4">
    <source>
        <dbReference type="ARBA" id="ARBA00022692"/>
    </source>
</evidence>
<dbReference type="SUPFAM" id="SSF56935">
    <property type="entry name" value="Porins"/>
    <property type="match status" value="1"/>
</dbReference>
<keyword evidence="6 7" id="KW-0998">Cell outer membrane</keyword>
<evidence type="ECO:0000256" key="1">
    <source>
        <dbReference type="ARBA" id="ARBA00004571"/>
    </source>
</evidence>
<dbReference type="AlphaFoldDB" id="A0A4Q1DFC3"/>
<evidence type="ECO:0000256" key="2">
    <source>
        <dbReference type="ARBA" id="ARBA00022448"/>
    </source>
</evidence>
<evidence type="ECO:0000313" key="10">
    <source>
        <dbReference type="Proteomes" id="UP000290545"/>
    </source>
</evidence>
<dbReference type="InterPro" id="IPR037066">
    <property type="entry name" value="Plug_dom_sf"/>
</dbReference>
<evidence type="ECO:0000256" key="6">
    <source>
        <dbReference type="ARBA" id="ARBA00023237"/>
    </source>
</evidence>
<reference evidence="9 10" key="1">
    <citation type="submission" date="2019-01" db="EMBL/GenBank/DDBJ databases">
        <title>Filimonas sp. strain TTM-71.</title>
        <authorList>
            <person name="Chen W.-M."/>
        </authorList>
    </citation>
    <scope>NUCLEOTIDE SEQUENCE [LARGE SCALE GENOMIC DNA]</scope>
    <source>
        <strain evidence="9 10">TTM-71</strain>
    </source>
</reference>
<keyword evidence="5 7" id="KW-0472">Membrane</keyword>
<keyword evidence="3 7" id="KW-1134">Transmembrane beta strand</keyword>
<keyword evidence="4 7" id="KW-0812">Transmembrane</keyword>
<dbReference type="Gene3D" id="2.170.130.10">
    <property type="entry name" value="TonB-dependent receptor, plug domain"/>
    <property type="match status" value="1"/>
</dbReference>
<evidence type="ECO:0000313" key="9">
    <source>
        <dbReference type="EMBL" id="RXK87403.1"/>
    </source>
</evidence>
<evidence type="ECO:0000256" key="5">
    <source>
        <dbReference type="ARBA" id="ARBA00023136"/>
    </source>
</evidence>
<dbReference type="SUPFAM" id="SSF49464">
    <property type="entry name" value="Carboxypeptidase regulatory domain-like"/>
    <property type="match status" value="1"/>
</dbReference>
<keyword evidence="10" id="KW-1185">Reference proteome</keyword>
<dbReference type="InterPro" id="IPR039426">
    <property type="entry name" value="TonB-dep_rcpt-like"/>
</dbReference>
<evidence type="ECO:0000256" key="7">
    <source>
        <dbReference type="PROSITE-ProRule" id="PRU01360"/>
    </source>
</evidence>
<dbReference type="NCBIfam" id="TIGR04056">
    <property type="entry name" value="OMP_RagA_SusC"/>
    <property type="match status" value="1"/>
</dbReference>
<dbReference type="InterPro" id="IPR036942">
    <property type="entry name" value="Beta-barrel_TonB_sf"/>
</dbReference>
<name>A0A4Q1DFC3_9BACT</name>
<dbReference type="Gene3D" id="2.40.170.20">
    <property type="entry name" value="TonB-dependent receptor, beta-barrel domain"/>
    <property type="match status" value="1"/>
</dbReference>
<comment type="similarity">
    <text evidence="7">Belongs to the TonB-dependent receptor family.</text>
</comment>
<dbReference type="InterPro" id="IPR012910">
    <property type="entry name" value="Plug_dom"/>
</dbReference>
<proteinExistence type="inferred from homology"/>
<dbReference type="Pfam" id="PF07715">
    <property type="entry name" value="Plug"/>
    <property type="match status" value="1"/>
</dbReference>
<organism evidence="9 10">
    <name type="scientific">Filimonas effusa</name>
    <dbReference type="NCBI Taxonomy" id="2508721"/>
    <lineage>
        <taxon>Bacteria</taxon>
        <taxon>Pseudomonadati</taxon>
        <taxon>Bacteroidota</taxon>
        <taxon>Chitinophagia</taxon>
        <taxon>Chitinophagales</taxon>
        <taxon>Chitinophagaceae</taxon>
        <taxon>Filimonas</taxon>
    </lineage>
</organism>
<dbReference type="GO" id="GO:0009279">
    <property type="term" value="C:cell outer membrane"/>
    <property type="evidence" value="ECO:0007669"/>
    <property type="project" value="UniProtKB-SubCell"/>
</dbReference>
<accession>A0A4Q1DFC3</accession>